<name>W6EKA2_9CAUD</name>
<proteinExistence type="predicted"/>
<dbReference type="Proteomes" id="UP000019368">
    <property type="component" value="Segment"/>
</dbReference>
<evidence type="ECO:0000313" key="2">
    <source>
        <dbReference type="Proteomes" id="UP000019368"/>
    </source>
</evidence>
<evidence type="ECO:0000313" key="1">
    <source>
        <dbReference type="EMBL" id="AHJ10559.1"/>
    </source>
</evidence>
<accession>W6EKA2</accession>
<reference evidence="1" key="1">
    <citation type="submission" date="2016-09" db="EMBL/GenBank/DDBJ databases">
        <title>The novel Shewanella putrefaciens-infecting bacteriophage Spp001: Ggenome sequence and lytic enzymes.</title>
        <authorList>
            <person name="Han F."/>
        </authorList>
    </citation>
    <scope>NUCLEOTIDE SEQUENCE</scope>
</reference>
<keyword evidence="2" id="KW-1185">Reference proteome</keyword>
<protein>
    <submittedName>
        <fullName evidence="1">Uncharacterized protein</fullName>
    </submittedName>
</protein>
<dbReference type="KEGG" id="vg:18505312"/>
<dbReference type="EMBL" id="KJ002054">
    <property type="protein sequence ID" value="AHJ10559.1"/>
    <property type="molecule type" value="Genomic_DNA"/>
</dbReference>
<sequence length="101" mass="11086">MTFEDAEVIGNKFREFETAMKPDLIAVGTTLKVLDAEVTVVATDMSTVGKTPCKPCAFRDGGDYCASAPRCTKVGEPSQYVHFVATKDFHNPYRFLEGDAE</sequence>
<dbReference type="RefSeq" id="YP_009008871.1">
    <property type="nucleotide sequence ID" value="NC_023594.2"/>
</dbReference>
<dbReference type="GeneID" id="18505312"/>
<gene>
    <name evidence="1" type="ORF">Spp001_51</name>
</gene>
<organism evidence="1 2">
    <name type="scientific">Shewanella phage Spp001</name>
    <dbReference type="NCBI Taxonomy" id="1445859"/>
    <lineage>
        <taxon>Viruses</taxon>
        <taxon>Duplodnaviria</taxon>
        <taxon>Heunggongvirae</taxon>
        <taxon>Uroviricota</taxon>
        <taxon>Caudoviricetes</taxon>
        <taxon>Chaseviridae</taxon>
        <taxon>Nefertitivirinae</taxon>
        <taxon>Yushanvirus</taxon>
        <taxon>Yushanvirus Spp001</taxon>
    </lineage>
</organism>